<evidence type="ECO:0000313" key="1">
    <source>
        <dbReference type="EMBL" id="ABX01369.1"/>
    </source>
</evidence>
<gene>
    <name evidence="1" type="ordered locus">MmarC6_0552</name>
</gene>
<organism evidence="1">
    <name type="scientific">Methanococcus maripaludis (strain C6 / ATCC BAA-1332)</name>
    <dbReference type="NCBI Taxonomy" id="444158"/>
    <lineage>
        <taxon>Archaea</taxon>
        <taxon>Methanobacteriati</taxon>
        <taxon>Methanobacteriota</taxon>
        <taxon>Methanomada group</taxon>
        <taxon>Methanococci</taxon>
        <taxon>Methanococcales</taxon>
        <taxon>Methanococcaceae</taxon>
        <taxon>Methanococcus</taxon>
    </lineage>
</organism>
<sequence>MPELKGKEYYELKVISSTLLRHLEIFIEKTDSEKQRKMAEALKYSIKYGSDFELKPDFYKKINEKK</sequence>
<reference evidence="1" key="1">
    <citation type="submission" date="2007-10" db="EMBL/GenBank/DDBJ databases">
        <title>Complete sequence of Methanococcus maripaludis C6.</title>
        <authorList>
            <consortium name="US DOE Joint Genome Institute"/>
            <person name="Copeland A."/>
            <person name="Lucas S."/>
            <person name="Lapidus A."/>
            <person name="Barry K."/>
            <person name="Glavina del Rio T."/>
            <person name="Dalin E."/>
            <person name="Tice H."/>
            <person name="Pitluck S."/>
            <person name="Clum A."/>
            <person name="Schmutz J."/>
            <person name="Larimer F."/>
            <person name="Land M."/>
            <person name="Hauser L."/>
            <person name="Kyrpides N."/>
            <person name="Mikhailova N."/>
            <person name="Sieprawska-Lupa M."/>
            <person name="Whitman W.B."/>
            <person name="Richardson P."/>
        </authorList>
    </citation>
    <scope>NUCLEOTIDE SEQUENCE [LARGE SCALE GENOMIC DNA]</scope>
    <source>
        <strain evidence="1">C6</strain>
    </source>
</reference>
<dbReference type="STRING" id="444158.MmarC6_0552"/>
<accession>A9A6U1</accession>
<dbReference type="KEGG" id="mmx:MmarC6_0552"/>
<proteinExistence type="predicted"/>
<dbReference type="HOGENOM" id="CLU_2820897_0_0_2"/>
<protein>
    <submittedName>
        <fullName evidence="1">Uncharacterized protein</fullName>
    </submittedName>
</protein>
<name>A9A6U1_METM6</name>
<dbReference type="AlphaFoldDB" id="A9A6U1"/>
<dbReference type="EMBL" id="CP000867">
    <property type="protein sequence ID" value="ABX01369.1"/>
    <property type="molecule type" value="Genomic_DNA"/>
</dbReference>